<dbReference type="GO" id="GO:0000417">
    <property type="term" value="C:HIR complex"/>
    <property type="evidence" value="ECO:0007669"/>
    <property type="project" value="TreeGrafter"/>
</dbReference>
<dbReference type="PANTHER" id="PTHR13831">
    <property type="entry name" value="MEMBER OF THE HIR1 FAMILY OF WD-REPEAT PROTEINS"/>
    <property type="match status" value="1"/>
</dbReference>
<dbReference type="GO" id="GO:0005634">
    <property type="term" value="C:nucleus"/>
    <property type="evidence" value="ECO:0007669"/>
    <property type="project" value="InterPro"/>
</dbReference>
<dbReference type="EMBL" id="ASPP01017294">
    <property type="protein sequence ID" value="ETO17072.1"/>
    <property type="molecule type" value="Genomic_DNA"/>
</dbReference>
<dbReference type="GO" id="GO:0006338">
    <property type="term" value="P:chromatin remodeling"/>
    <property type="evidence" value="ECO:0007669"/>
    <property type="project" value="TreeGrafter"/>
</dbReference>
<evidence type="ECO:0000313" key="3">
    <source>
        <dbReference type="Proteomes" id="UP000023152"/>
    </source>
</evidence>
<keyword evidence="1" id="KW-0812">Transmembrane</keyword>
<dbReference type="AlphaFoldDB" id="X6MUE7"/>
<dbReference type="InterPro" id="IPR015943">
    <property type="entry name" value="WD40/YVTN_repeat-like_dom_sf"/>
</dbReference>
<proteinExistence type="predicted"/>
<accession>X6MUE7</accession>
<protein>
    <submittedName>
        <fullName evidence="2">Uncharacterized protein</fullName>
    </submittedName>
</protein>
<name>X6MUE7_RETFI</name>
<gene>
    <name evidence="2" type="ORF">RFI_20258</name>
</gene>
<dbReference type="GO" id="GO:0031491">
    <property type="term" value="F:nucleosome binding"/>
    <property type="evidence" value="ECO:0007669"/>
    <property type="project" value="TreeGrafter"/>
</dbReference>
<dbReference type="InterPro" id="IPR036322">
    <property type="entry name" value="WD40_repeat_dom_sf"/>
</dbReference>
<keyword evidence="3" id="KW-1185">Reference proteome</keyword>
<keyword evidence="1" id="KW-1133">Transmembrane helix</keyword>
<dbReference type="Gene3D" id="2.130.10.10">
    <property type="entry name" value="YVTN repeat-like/Quinoprotein amine dehydrogenase"/>
    <property type="match status" value="1"/>
</dbReference>
<organism evidence="2 3">
    <name type="scientific">Reticulomyxa filosa</name>
    <dbReference type="NCBI Taxonomy" id="46433"/>
    <lineage>
        <taxon>Eukaryota</taxon>
        <taxon>Sar</taxon>
        <taxon>Rhizaria</taxon>
        <taxon>Retaria</taxon>
        <taxon>Foraminifera</taxon>
        <taxon>Monothalamids</taxon>
        <taxon>Reticulomyxidae</taxon>
        <taxon>Reticulomyxa</taxon>
    </lineage>
</organism>
<dbReference type="OrthoDB" id="1741719at2759"/>
<dbReference type="InterPro" id="IPR031120">
    <property type="entry name" value="HIR1-like"/>
</dbReference>
<dbReference type="SUPFAM" id="SSF50978">
    <property type="entry name" value="WD40 repeat-like"/>
    <property type="match status" value="1"/>
</dbReference>
<comment type="caution">
    <text evidence="2">The sequence shown here is derived from an EMBL/GenBank/DDBJ whole genome shotgun (WGS) entry which is preliminary data.</text>
</comment>
<dbReference type="PANTHER" id="PTHR13831:SF0">
    <property type="entry name" value="PROTEIN HIRA"/>
    <property type="match status" value="1"/>
</dbReference>
<dbReference type="GO" id="GO:0006351">
    <property type="term" value="P:DNA-templated transcription"/>
    <property type="evidence" value="ECO:0007669"/>
    <property type="project" value="InterPro"/>
</dbReference>
<evidence type="ECO:0000256" key="1">
    <source>
        <dbReference type="SAM" id="Phobius"/>
    </source>
</evidence>
<feature type="transmembrane region" description="Helical" evidence="1">
    <location>
        <begin position="6"/>
        <end position="31"/>
    </location>
</feature>
<dbReference type="GO" id="GO:0000785">
    <property type="term" value="C:chromatin"/>
    <property type="evidence" value="ECO:0007669"/>
    <property type="project" value="TreeGrafter"/>
</dbReference>
<keyword evidence="1" id="KW-0472">Membrane</keyword>
<sequence length="245" mass="28055">MGPFGFIFGITSLFVCLFFCNNNICVCRVYCTKWTLKITHTQSSDGTLRIWDTNSWRCLRIIKDEFLNDTQMSAAKGDAALNRQTVLSRPHWSPDGQHLSAAFGITANGAVHCAAIVSRHKWQVFYRLIGHSQPVTVTVLFCFKFNPLLWVCDNKEPNENDNNSNSKKQPWSKSDGEKGRFYYICAVAGVDSHVSIFASNQSRPLFVVKKLFGQAIMDMSWFVTFFFFNRMYMCVSVYTKNSNRK</sequence>
<evidence type="ECO:0000313" key="2">
    <source>
        <dbReference type="EMBL" id="ETO17072.1"/>
    </source>
</evidence>
<reference evidence="2 3" key="1">
    <citation type="journal article" date="2013" name="Curr. Biol.">
        <title>The Genome of the Foraminiferan Reticulomyxa filosa.</title>
        <authorList>
            <person name="Glockner G."/>
            <person name="Hulsmann N."/>
            <person name="Schleicher M."/>
            <person name="Noegel A.A."/>
            <person name="Eichinger L."/>
            <person name="Gallinger C."/>
            <person name="Pawlowski J."/>
            <person name="Sierra R."/>
            <person name="Euteneuer U."/>
            <person name="Pillet L."/>
            <person name="Moustafa A."/>
            <person name="Platzer M."/>
            <person name="Groth M."/>
            <person name="Szafranski K."/>
            <person name="Schliwa M."/>
        </authorList>
    </citation>
    <scope>NUCLEOTIDE SEQUENCE [LARGE SCALE GENOMIC DNA]</scope>
</reference>
<dbReference type="Proteomes" id="UP000023152">
    <property type="component" value="Unassembled WGS sequence"/>
</dbReference>